<keyword evidence="3 6" id="KW-1133">Transmembrane helix</keyword>
<feature type="transmembrane region" description="Helical" evidence="6">
    <location>
        <begin position="328"/>
        <end position="350"/>
    </location>
</feature>
<evidence type="ECO:0000313" key="9">
    <source>
        <dbReference type="Proteomes" id="UP001152799"/>
    </source>
</evidence>
<feature type="transmembrane region" description="Helical" evidence="6">
    <location>
        <begin position="467"/>
        <end position="489"/>
    </location>
</feature>
<dbReference type="GO" id="GO:0022857">
    <property type="term" value="F:transmembrane transporter activity"/>
    <property type="evidence" value="ECO:0007669"/>
    <property type="project" value="InterPro"/>
</dbReference>
<feature type="transmembrane region" description="Helical" evidence="6">
    <location>
        <begin position="357"/>
        <end position="379"/>
    </location>
</feature>
<feature type="transmembrane region" description="Helical" evidence="6">
    <location>
        <begin position="38"/>
        <end position="57"/>
    </location>
</feature>
<dbReference type="InterPro" id="IPR005829">
    <property type="entry name" value="Sugar_transporter_CS"/>
</dbReference>
<keyword evidence="5" id="KW-0325">Glycoprotein</keyword>
<dbReference type="OrthoDB" id="6612291at2759"/>
<evidence type="ECO:0000256" key="3">
    <source>
        <dbReference type="ARBA" id="ARBA00022989"/>
    </source>
</evidence>
<dbReference type="SUPFAM" id="SSF103473">
    <property type="entry name" value="MFS general substrate transporter"/>
    <property type="match status" value="1"/>
</dbReference>
<proteinExistence type="predicted"/>
<dbReference type="FunFam" id="1.20.1250.20:FF:000249">
    <property type="entry name" value="facilitated trehalose transporter Tret1"/>
    <property type="match status" value="1"/>
</dbReference>
<feature type="domain" description="Major facilitator superfamily (MFS) profile" evidence="7">
    <location>
        <begin position="40"/>
        <end position="493"/>
    </location>
</feature>
<dbReference type="Pfam" id="PF00083">
    <property type="entry name" value="Sugar_tr"/>
    <property type="match status" value="1"/>
</dbReference>
<dbReference type="GO" id="GO:0016020">
    <property type="term" value="C:membrane"/>
    <property type="evidence" value="ECO:0007669"/>
    <property type="project" value="UniProtKB-SubCell"/>
</dbReference>
<dbReference type="InterPro" id="IPR050549">
    <property type="entry name" value="MFS_Trehalose_Transporter"/>
</dbReference>
<dbReference type="EMBL" id="OU892284">
    <property type="protein sequence ID" value="CAG9772782.1"/>
    <property type="molecule type" value="Genomic_DNA"/>
</dbReference>
<organism evidence="8 9">
    <name type="scientific">Ceutorhynchus assimilis</name>
    <name type="common">cabbage seed weevil</name>
    <dbReference type="NCBI Taxonomy" id="467358"/>
    <lineage>
        <taxon>Eukaryota</taxon>
        <taxon>Metazoa</taxon>
        <taxon>Ecdysozoa</taxon>
        <taxon>Arthropoda</taxon>
        <taxon>Hexapoda</taxon>
        <taxon>Insecta</taxon>
        <taxon>Pterygota</taxon>
        <taxon>Neoptera</taxon>
        <taxon>Endopterygota</taxon>
        <taxon>Coleoptera</taxon>
        <taxon>Polyphaga</taxon>
        <taxon>Cucujiformia</taxon>
        <taxon>Curculionidae</taxon>
        <taxon>Ceutorhynchinae</taxon>
        <taxon>Ceutorhynchus</taxon>
    </lineage>
</organism>
<feature type="transmembrane region" description="Helical" evidence="6">
    <location>
        <begin position="134"/>
        <end position="154"/>
    </location>
</feature>
<feature type="transmembrane region" description="Helical" evidence="6">
    <location>
        <begin position="284"/>
        <end position="308"/>
    </location>
</feature>
<dbReference type="PANTHER" id="PTHR48021:SF32">
    <property type="entry name" value="FACILITATED TREHALOSE TRANSPORTER TRET1-2 HOMOLOG-LIKE PROTEIN"/>
    <property type="match status" value="1"/>
</dbReference>
<feature type="transmembrane region" description="Helical" evidence="6">
    <location>
        <begin position="77"/>
        <end position="97"/>
    </location>
</feature>
<keyword evidence="9" id="KW-1185">Reference proteome</keyword>
<dbReference type="InterPro" id="IPR005828">
    <property type="entry name" value="MFS_sugar_transport-like"/>
</dbReference>
<protein>
    <recommendedName>
        <fullName evidence="7">Major facilitator superfamily (MFS) profile domain-containing protein</fullName>
    </recommendedName>
</protein>
<feature type="transmembrane region" description="Helical" evidence="6">
    <location>
        <begin position="109"/>
        <end position="128"/>
    </location>
</feature>
<dbReference type="InterPro" id="IPR036259">
    <property type="entry name" value="MFS_trans_sf"/>
</dbReference>
<dbReference type="PROSITE" id="PS50850">
    <property type="entry name" value="MFS"/>
    <property type="match status" value="1"/>
</dbReference>
<evidence type="ECO:0000256" key="6">
    <source>
        <dbReference type="SAM" id="Phobius"/>
    </source>
</evidence>
<dbReference type="PRINTS" id="PR00171">
    <property type="entry name" value="SUGRTRNSPORT"/>
</dbReference>
<dbReference type="PROSITE" id="PS00216">
    <property type="entry name" value="SUGAR_TRANSPORT_1"/>
    <property type="match status" value="1"/>
</dbReference>
<evidence type="ECO:0000256" key="1">
    <source>
        <dbReference type="ARBA" id="ARBA00004141"/>
    </source>
</evidence>
<name>A0A9N9MYD4_9CUCU</name>
<keyword evidence="2 6" id="KW-0812">Transmembrane</keyword>
<feature type="transmembrane region" description="Helical" evidence="6">
    <location>
        <begin position="403"/>
        <end position="427"/>
    </location>
</feature>
<accession>A0A9N9MYD4</accession>
<keyword evidence="4 6" id="KW-0472">Membrane</keyword>
<reference evidence="8" key="1">
    <citation type="submission" date="2022-01" db="EMBL/GenBank/DDBJ databases">
        <authorList>
            <person name="King R."/>
        </authorList>
    </citation>
    <scope>NUCLEOTIDE SEQUENCE</scope>
</reference>
<comment type="subcellular location">
    <subcellularLocation>
        <location evidence="1">Membrane</location>
        <topology evidence="1">Multi-pass membrane protein</topology>
    </subcellularLocation>
</comment>
<evidence type="ECO:0000256" key="4">
    <source>
        <dbReference type="ARBA" id="ARBA00023136"/>
    </source>
</evidence>
<dbReference type="AlphaFoldDB" id="A0A9N9MYD4"/>
<feature type="transmembrane region" description="Helical" evidence="6">
    <location>
        <begin position="439"/>
        <end position="461"/>
    </location>
</feature>
<feature type="transmembrane region" description="Helical" evidence="6">
    <location>
        <begin position="194"/>
        <end position="212"/>
    </location>
</feature>
<dbReference type="PANTHER" id="PTHR48021">
    <property type="match status" value="1"/>
</dbReference>
<dbReference type="InterPro" id="IPR020846">
    <property type="entry name" value="MFS_dom"/>
</dbReference>
<evidence type="ECO:0000259" key="7">
    <source>
        <dbReference type="PROSITE" id="PS50850"/>
    </source>
</evidence>
<dbReference type="Proteomes" id="UP001152799">
    <property type="component" value="Chromosome 8"/>
</dbReference>
<feature type="transmembrane region" description="Helical" evidence="6">
    <location>
        <begin position="166"/>
        <end position="188"/>
    </location>
</feature>
<dbReference type="InterPro" id="IPR003663">
    <property type="entry name" value="Sugar/inositol_transpt"/>
</dbReference>
<evidence type="ECO:0000313" key="8">
    <source>
        <dbReference type="EMBL" id="CAG9772782.1"/>
    </source>
</evidence>
<dbReference type="Gene3D" id="1.20.1250.20">
    <property type="entry name" value="MFS general substrate transporter like domains"/>
    <property type="match status" value="1"/>
</dbReference>
<evidence type="ECO:0000256" key="2">
    <source>
        <dbReference type="ARBA" id="ARBA00022692"/>
    </source>
</evidence>
<gene>
    <name evidence="8" type="ORF">CEUTPL_LOCUS13185</name>
</gene>
<sequence length="508" mass="56646">MSAEKDAEAAFVEEKRVEIASKEEESLAVPWKDCIKQFLACCIAHTLVIQPGINMAFSAVLLPQLKEENSNIVIDKVAASWIASIVTISTPLGSLCIGPLMDKFGRKRISILTTIPFLLSWGLHAFAFNVWCIYIARIIAGFGGGLTTVALVYVSEICHPKYRAMLLSLNSVFVTLGILITCVLGFWFDWRIMSKVFFCLALASAIGLCWIPESPYWLTVFRDDTLGSAISLKWLYSNKLIAENAYRGVLESRRLASPDSTDENSEKSKLLQIKQKLNIYKDPIVWKPLIILIVLFLFQQLSGAYVIIFYAVDIFREISGKSADKLDGFGALIILGGIRFVVAIISAVISRKLGRRVLMFICCIGMIFTSLGCGFYLYFKQNHGTMFNEEAIIMEPIQEKDNIAIVLVLGYVCFSSFGYLVIPWTLIGELLPVKVRGKLGGILVSVAYFLMFVVVKIFPFLLEIASLAHLFIIVGVINTVGLAFLYVYLPETLGKTFEEISKNFENGQ</sequence>
<evidence type="ECO:0000256" key="5">
    <source>
        <dbReference type="ARBA" id="ARBA00023180"/>
    </source>
</evidence>